<evidence type="ECO:0000256" key="1">
    <source>
        <dbReference type="SAM" id="MobiDB-lite"/>
    </source>
</evidence>
<organism evidence="2 3">
    <name type="scientific">Streptomyces pacificus</name>
    <dbReference type="NCBI Taxonomy" id="2705029"/>
    <lineage>
        <taxon>Bacteria</taxon>
        <taxon>Bacillati</taxon>
        <taxon>Actinomycetota</taxon>
        <taxon>Actinomycetes</taxon>
        <taxon>Kitasatosporales</taxon>
        <taxon>Streptomycetaceae</taxon>
        <taxon>Streptomyces</taxon>
    </lineage>
</organism>
<name>A0A6A0AQH9_9ACTN</name>
<evidence type="ECO:0000313" key="2">
    <source>
        <dbReference type="EMBL" id="GFH35122.1"/>
    </source>
</evidence>
<gene>
    <name evidence="2" type="ORF">SCWH03_13360</name>
</gene>
<feature type="region of interest" description="Disordered" evidence="1">
    <location>
        <begin position="1"/>
        <end position="116"/>
    </location>
</feature>
<dbReference type="Proteomes" id="UP000484988">
    <property type="component" value="Unassembled WGS sequence"/>
</dbReference>
<evidence type="ECO:0000313" key="3">
    <source>
        <dbReference type="Proteomes" id="UP000484988"/>
    </source>
</evidence>
<proteinExistence type="predicted"/>
<feature type="compositionally biased region" description="Low complexity" evidence="1">
    <location>
        <begin position="84"/>
        <end position="104"/>
    </location>
</feature>
<reference evidence="2 3" key="1">
    <citation type="submission" date="2020-02" db="EMBL/GenBank/DDBJ databases">
        <title>Whole Genome Shotgun Sequence of Streptomyces sp. strain CWH03.</title>
        <authorList>
            <person name="Dohra H."/>
            <person name="Kodani S."/>
            <person name="Yamamura H."/>
        </authorList>
    </citation>
    <scope>NUCLEOTIDE SEQUENCE [LARGE SCALE GENOMIC DNA]</scope>
    <source>
        <strain evidence="2 3">CWH03</strain>
    </source>
</reference>
<keyword evidence="3" id="KW-1185">Reference proteome</keyword>
<comment type="caution">
    <text evidence="2">The sequence shown here is derived from an EMBL/GenBank/DDBJ whole genome shotgun (WGS) entry which is preliminary data.</text>
</comment>
<protein>
    <submittedName>
        <fullName evidence="2">Uncharacterized protein</fullName>
    </submittedName>
</protein>
<dbReference type="EMBL" id="BLLG01000003">
    <property type="protein sequence ID" value="GFH35122.1"/>
    <property type="molecule type" value="Genomic_DNA"/>
</dbReference>
<accession>A0A6A0AQH9</accession>
<sequence>MPVTGPRNPPQGGTCGTGPGTKEHRNTTEPDDDPPQRNPGGPARDTRGPRRPGMQAPAAQTPRALRPPPGDRRAYGAAREAPRALRPAPGAFDGAPAAPAAGRPVTHAQSARRMAR</sequence>
<dbReference type="AlphaFoldDB" id="A0A6A0AQH9"/>